<dbReference type="EMBL" id="UEGS01000001">
    <property type="protein sequence ID" value="SRX81923.1"/>
    <property type="molecule type" value="Genomic_DNA"/>
</dbReference>
<evidence type="ECO:0008006" key="3">
    <source>
        <dbReference type="Google" id="ProtNLM"/>
    </source>
</evidence>
<reference evidence="1 2" key="1">
    <citation type="submission" date="2018-05" db="EMBL/GenBank/DDBJ databases">
        <authorList>
            <consortium name="IHU Genomes"/>
        </authorList>
    </citation>
    <scope>NUCLEOTIDE SEQUENCE [LARGE SCALE GENOMIC DNA]</scope>
    <source>
        <strain evidence="1 2">P7335</strain>
    </source>
</reference>
<accession>A0A375YLK4</accession>
<keyword evidence="2" id="KW-1185">Reference proteome</keyword>
<name>A0A375YLK4_MYCPF</name>
<dbReference type="GO" id="GO:0016491">
    <property type="term" value="F:oxidoreductase activity"/>
    <property type="evidence" value="ECO:0007669"/>
    <property type="project" value="InterPro"/>
</dbReference>
<protein>
    <recommendedName>
        <fullName evidence="3">Nitroreductase</fullName>
    </recommendedName>
</protein>
<dbReference type="InterPro" id="IPR004378">
    <property type="entry name" value="F420H2_quin_Rdtase"/>
</dbReference>
<sequence>MRASEHPNNAPGVPMIFPPWLENLQVKYINRMIRPFSKRMPGLGVIKHRGRTSGKPYETIVTPYRKDNVLAIGLAHGKTNWVKNVLAAGEADIQIGKKTLHLVRPRVLPAGTVDETLPRMAQIVGKQSGVFVADIA</sequence>
<dbReference type="Proteomes" id="UP000252008">
    <property type="component" value="Unassembled WGS sequence"/>
</dbReference>
<dbReference type="STRING" id="39692.BST38_10970"/>
<evidence type="ECO:0000313" key="2">
    <source>
        <dbReference type="Proteomes" id="UP000252008"/>
    </source>
</evidence>
<dbReference type="InterPro" id="IPR012349">
    <property type="entry name" value="Split_barrel_FMN-bd"/>
</dbReference>
<dbReference type="Pfam" id="PF04075">
    <property type="entry name" value="F420H2_quin_red"/>
    <property type="match status" value="1"/>
</dbReference>
<proteinExistence type="predicted"/>
<dbReference type="Gene3D" id="2.30.110.10">
    <property type="entry name" value="Electron Transport, Fmn-binding Protein, Chain A"/>
    <property type="match status" value="1"/>
</dbReference>
<dbReference type="NCBIfam" id="TIGR00026">
    <property type="entry name" value="hi_GC_TIGR00026"/>
    <property type="match status" value="1"/>
</dbReference>
<organism evidence="1 2">
    <name type="scientific">Mycolicibacterium parafortuitum</name>
    <name type="common">Mycobacterium parafortuitum</name>
    <dbReference type="NCBI Taxonomy" id="39692"/>
    <lineage>
        <taxon>Bacteria</taxon>
        <taxon>Bacillati</taxon>
        <taxon>Actinomycetota</taxon>
        <taxon>Actinomycetes</taxon>
        <taxon>Mycobacteriales</taxon>
        <taxon>Mycobacteriaceae</taxon>
        <taxon>Mycolicibacterium</taxon>
    </lineage>
</organism>
<evidence type="ECO:0000313" key="1">
    <source>
        <dbReference type="EMBL" id="SRX81923.1"/>
    </source>
</evidence>
<gene>
    <name evidence="1" type="ORF">MPP7335_03679</name>
</gene>
<dbReference type="AlphaFoldDB" id="A0A375YLK4"/>
<dbReference type="RefSeq" id="WP_083143319.1">
    <property type="nucleotide sequence ID" value="NZ_MVID01000007.1"/>
</dbReference>